<dbReference type="InterPro" id="IPR046533">
    <property type="entry name" value="DUF6598"/>
</dbReference>
<evidence type="ECO:0000256" key="1">
    <source>
        <dbReference type="SAM" id="MobiDB-lite"/>
    </source>
</evidence>
<dbReference type="AlphaFoldDB" id="A0A0E0FNY3"/>
<evidence type="ECO:0000313" key="4">
    <source>
        <dbReference type="Proteomes" id="UP000006591"/>
    </source>
</evidence>
<feature type="domain" description="DUF6598" evidence="2">
    <location>
        <begin position="242"/>
        <end position="435"/>
    </location>
</feature>
<accession>A0A0E0FNY3</accession>
<sequence>MASWEDEPSGGSREPSEPSGCTDLIMPPLRPESPPELLDRLLLHDEEEETTSYVASAHPAPIEYGSDDDAGLTRFVDDMYSCVELDDVVDKETVCPGQKPAPHQLAPPARSMRGLFRAGKHPSSVPAHVTTHPSSSSCSLRQCSSSFKFRGAARHAHAKASIACSVLHQLIKLRNAEHTEAYKEFVASGYDYAQLLRYPLRLFPKTSYHCIKKSIYCDHHEYLTFTTSETASTIGMNEPNDMLQIFSLKLSSNESYPISVYGIFAVRDELDRLRNYVFNRTRDNPVLIEQDSITLPLCSPCRGMYILSYALFEVDLWVKAESEGGGSDDKQLLSEYAEIENRGLKDPMIYGRIPSDRCLLDVDCMFLLNSVEAVIQVFTKDDSDNPHRVRFTAFSSGFDHEIVLYDDRLCKKGKLFQNVVAVKYKEKLVIRLEFEGSTFRWTFQDGAVAAVSSPDDSVSKLFDVVVQIIQQETKDKLCWKFTNNGICSTKSAYKEVYKREISNAHQGKIKEPTQVCMEAKAMIKTYTNFLSNDLMQEDLDEEDTNRRMSHNHNGSITFEGELLAFQLAMEIARFLKFTFSQIVPSSRGHLQEKKLSRRTRALELKANLEPNLYEKVNWIPRELNKLADKLAKEAKSQLCLNPTYSCQNISHIALSQQEMLC</sequence>
<evidence type="ECO:0000259" key="2">
    <source>
        <dbReference type="Pfam" id="PF20241"/>
    </source>
</evidence>
<dbReference type="Gramene" id="ONIVA01G24210.2">
    <property type="protein sequence ID" value="ONIVA01G24210.2"/>
    <property type="gene ID" value="ONIVA01G24210"/>
</dbReference>
<evidence type="ECO:0000313" key="3">
    <source>
        <dbReference type="EnsemblPlants" id="ONIVA01G24210.2"/>
    </source>
</evidence>
<feature type="compositionally biased region" description="Low complexity" evidence="1">
    <location>
        <begin position="9"/>
        <end position="20"/>
    </location>
</feature>
<dbReference type="HOGENOM" id="CLU_444379_0_0_1"/>
<dbReference type="eggNOG" id="ENOG502RRNH">
    <property type="taxonomic scope" value="Eukaryota"/>
</dbReference>
<reference evidence="3" key="1">
    <citation type="submission" date="2015-04" db="UniProtKB">
        <authorList>
            <consortium name="EnsemblPlants"/>
        </authorList>
    </citation>
    <scope>IDENTIFICATION</scope>
    <source>
        <strain evidence="3">SL10</strain>
    </source>
</reference>
<dbReference type="STRING" id="4536.A0A0E0FNY3"/>
<dbReference type="EnsemblPlants" id="ONIVA01G24210.2">
    <property type="protein sequence ID" value="ONIVA01G24210.2"/>
    <property type="gene ID" value="ONIVA01G24210"/>
</dbReference>
<proteinExistence type="predicted"/>
<reference evidence="3" key="2">
    <citation type="submission" date="2018-04" db="EMBL/GenBank/DDBJ databases">
        <title>OnivRS2 (Oryza nivara Reference Sequence Version 2).</title>
        <authorList>
            <person name="Zhang J."/>
            <person name="Kudrna D."/>
            <person name="Lee S."/>
            <person name="Talag J."/>
            <person name="Rajasekar S."/>
            <person name="Welchert J."/>
            <person name="Hsing Y.-I."/>
            <person name="Wing R.A."/>
        </authorList>
    </citation>
    <scope>NUCLEOTIDE SEQUENCE [LARGE SCALE GENOMIC DNA]</scope>
</reference>
<name>A0A0E0FNY3_ORYNI</name>
<keyword evidence="4" id="KW-1185">Reference proteome</keyword>
<dbReference type="Proteomes" id="UP000006591">
    <property type="component" value="Chromosome 1"/>
</dbReference>
<dbReference type="PANTHER" id="PTHR33065">
    <property type="entry name" value="OS07G0486400 PROTEIN"/>
    <property type="match status" value="1"/>
</dbReference>
<dbReference type="Pfam" id="PF20241">
    <property type="entry name" value="DUF6598"/>
    <property type="match status" value="1"/>
</dbReference>
<feature type="region of interest" description="Disordered" evidence="1">
    <location>
        <begin position="1"/>
        <end position="35"/>
    </location>
</feature>
<protein>
    <recommendedName>
        <fullName evidence="2">DUF6598 domain-containing protein</fullName>
    </recommendedName>
</protein>
<organism evidence="3">
    <name type="scientific">Oryza nivara</name>
    <name type="common">Indian wild rice</name>
    <name type="synonym">Oryza sativa f. spontanea</name>
    <dbReference type="NCBI Taxonomy" id="4536"/>
    <lineage>
        <taxon>Eukaryota</taxon>
        <taxon>Viridiplantae</taxon>
        <taxon>Streptophyta</taxon>
        <taxon>Embryophyta</taxon>
        <taxon>Tracheophyta</taxon>
        <taxon>Spermatophyta</taxon>
        <taxon>Magnoliopsida</taxon>
        <taxon>Liliopsida</taxon>
        <taxon>Poales</taxon>
        <taxon>Poaceae</taxon>
        <taxon>BOP clade</taxon>
        <taxon>Oryzoideae</taxon>
        <taxon>Oryzeae</taxon>
        <taxon>Oryzinae</taxon>
        <taxon>Oryza</taxon>
    </lineage>
</organism>
<dbReference type="PANTHER" id="PTHR33065:SF117">
    <property type="entry name" value="OS01G0590200 PROTEIN"/>
    <property type="match status" value="1"/>
</dbReference>